<name>A0A7G9S4T5_9MICO</name>
<sequence>MSETMYLIAAIAFGGLITLGLRALPFAMLAKLRKSKLVKSLGEWMPAGIILILAVVVLVGEFQVRGSNWWMVLVATAVTVAVHLTCRRRVLLSVAAGTACYVLLVNFF</sequence>
<dbReference type="InterPro" id="IPR008407">
    <property type="entry name" value="Brnchd-chn_aa_trnsp_AzlD"/>
</dbReference>
<dbReference type="Pfam" id="PF05437">
    <property type="entry name" value="AzlD"/>
    <property type="match status" value="1"/>
</dbReference>
<organism evidence="2 3">
    <name type="scientific">Leucobacter denitrificans</name>
    <dbReference type="NCBI Taxonomy" id="683042"/>
    <lineage>
        <taxon>Bacteria</taxon>
        <taxon>Bacillati</taxon>
        <taxon>Actinomycetota</taxon>
        <taxon>Actinomycetes</taxon>
        <taxon>Micrococcales</taxon>
        <taxon>Microbacteriaceae</taxon>
        <taxon>Leucobacter</taxon>
    </lineage>
</organism>
<reference evidence="2 3" key="1">
    <citation type="submission" date="2020-08" db="EMBL/GenBank/DDBJ databases">
        <title>Genome sequence of Leucobacter denitrificans KACC 14055T.</title>
        <authorList>
            <person name="Hyun D.-W."/>
            <person name="Bae J.-W."/>
        </authorList>
    </citation>
    <scope>NUCLEOTIDE SEQUENCE [LARGE SCALE GENOMIC DNA]</scope>
    <source>
        <strain evidence="2 3">KACC 14055</strain>
    </source>
</reference>
<keyword evidence="3" id="KW-1185">Reference proteome</keyword>
<dbReference type="EMBL" id="CP060716">
    <property type="protein sequence ID" value="QNN62860.1"/>
    <property type="molecule type" value="Genomic_DNA"/>
</dbReference>
<keyword evidence="1" id="KW-0472">Membrane</keyword>
<proteinExistence type="predicted"/>
<evidence type="ECO:0000313" key="3">
    <source>
        <dbReference type="Proteomes" id="UP000515934"/>
    </source>
</evidence>
<dbReference type="Proteomes" id="UP000515934">
    <property type="component" value="Chromosome"/>
</dbReference>
<feature type="transmembrane region" description="Helical" evidence="1">
    <location>
        <begin position="6"/>
        <end position="29"/>
    </location>
</feature>
<feature type="transmembrane region" description="Helical" evidence="1">
    <location>
        <begin position="41"/>
        <end position="62"/>
    </location>
</feature>
<dbReference type="RefSeq" id="WP_187555330.1">
    <property type="nucleotide sequence ID" value="NZ_CP060716.1"/>
</dbReference>
<keyword evidence="1" id="KW-0812">Transmembrane</keyword>
<dbReference type="KEGG" id="ldn:H9L06_00170"/>
<gene>
    <name evidence="2" type="ORF">H9L06_00170</name>
</gene>
<keyword evidence="1" id="KW-1133">Transmembrane helix</keyword>
<protein>
    <submittedName>
        <fullName evidence="2">AzlD domain-containing protein</fullName>
    </submittedName>
</protein>
<accession>A0A7G9S4T5</accession>
<feature type="transmembrane region" description="Helical" evidence="1">
    <location>
        <begin position="68"/>
        <end position="85"/>
    </location>
</feature>
<evidence type="ECO:0000256" key="1">
    <source>
        <dbReference type="SAM" id="Phobius"/>
    </source>
</evidence>
<dbReference type="AlphaFoldDB" id="A0A7G9S4T5"/>
<evidence type="ECO:0000313" key="2">
    <source>
        <dbReference type="EMBL" id="QNN62860.1"/>
    </source>
</evidence>
<feature type="transmembrane region" description="Helical" evidence="1">
    <location>
        <begin position="90"/>
        <end position="107"/>
    </location>
</feature>